<dbReference type="OrthoDB" id="69088at2759"/>
<evidence type="ECO:0000313" key="4">
    <source>
        <dbReference type="WBParaSite" id="ASIM_0000343501-mRNA-1"/>
    </source>
</evidence>
<organism evidence="4">
    <name type="scientific">Anisakis simplex</name>
    <name type="common">Herring worm</name>
    <dbReference type="NCBI Taxonomy" id="6269"/>
    <lineage>
        <taxon>Eukaryota</taxon>
        <taxon>Metazoa</taxon>
        <taxon>Ecdysozoa</taxon>
        <taxon>Nematoda</taxon>
        <taxon>Chromadorea</taxon>
        <taxon>Rhabditida</taxon>
        <taxon>Spirurina</taxon>
        <taxon>Ascaridomorpha</taxon>
        <taxon>Ascaridoidea</taxon>
        <taxon>Anisakidae</taxon>
        <taxon>Anisakis</taxon>
        <taxon>Anisakis simplex complex</taxon>
    </lineage>
</organism>
<dbReference type="WBParaSite" id="ASIM_0000343501-mRNA-1">
    <property type="protein sequence ID" value="ASIM_0000343501-mRNA-1"/>
    <property type="gene ID" value="ASIM_0000343501"/>
</dbReference>
<dbReference type="AlphaFoldDB" id="A0A0M3J791"/>
<evidence type="ECO:0000259" key="1">
    <source>
        <dbReference type="Pfam" id="PF14838"/>
    </source>
</evidence>
<evidence type="ECO:0000313" key="3">
    <source>
        <dbReference type="Proteomes" id="UP000267096"/>
    </source>
</evidence>
<dbReference type="EMBL" id="UYRR01004955">
    <property type="protein sequence ID" value="VDK21461.1"/>
    <property type="molecule type" value="Genomic_DNA"/>
</dbReference>
<dbReference type="Proteomes" id="UP000267096">
    <property type="component" value="Unassembled WGS sequence"/>
</dbReference>
<dbReference type="InterPro" id="IPR029444">
    <property type="entry name" value="INTS5_C"/>
</dbReference>
<sequence>MQYRISLAAGVFSKQQIYKVKNGEWNVELSFQIYRSGKHLIECAVRMAIAASDCRNTSIFMALLASIMIRFENHPSQKSKPQEFDIDSLKRLFFVFIKGKVVPTEFAVFLQVIPNISHREAFLILLDLWRYLQSIVNVFKISAISEALESTQTTVNIPPIKGEVLPFMTAFRLVIQRNITQLAYLFPYLRKLGLSKNVE</sequence>
<keyword evidence="3" id="KW-1185">Reference proteome</keyword>
<reference evidence="2 3" key="2">
    <citation type="submission" date="2018-11" db="EMBL/GenBank/DDBJ databases">
        <authorList>
            <consortium name="Pathogen Informatics"/>
        </authorList>
    </citation>
    <scope>NUCLEOTIDE SEQUENCE [LARGE SCALE GENOMIC DNA]</scope>
</reference>
<name>A0A0M3J791_ANISI</name>
<proteinExistence type="predicted"/>
<accession>A0A0M3J791</accession>
<feature type="domain" description="Integrator complex subunit 5 C-terminal" evidence="1">
    <location>
        <begin position="59"/>
        <end position="182"/>
    </location>
</feature>
<dbReference type="Pfam" id="PF14838">
    <property type="entry name" value="INTS5_C"/>
    <property type="match status" value="1"/>
</dbReference>
<protein>
    <submittedName>
        <fullName evidence="4">INTS5_C domain-containing protein</fullName>
    </submittedName>
</protein>
<gene>
    <name evidence="2" type="ORF">ASIM_LOCUS3273</name>
</gene>
<evidence type="ECO:0000313" key="2">
    <source>
        <dbReference type="EMBL" id="VDK21461.1"/>
    </source>
</evidence>
<reference evidence="4" key="1">
    <citation type="submission" date="2017-02" db="UniProtKB">
        <authorList>
            <consortium name="WormBaseParasite"/>
        </authorList>
    </citation>
    <scope>IDENTIFICATION</scope>
</reference>